<keyword evidence="2" id="KW-1133">Transmembrane helix</keyword>
<keyword evidence="2" id="KW-0472">Membrane</keyword>
<gene>
    <name evidence="3" type="ORF">METZ01_LOCUS131038</name>
</gene>
<keyword evidence="1" id="KW-0175">Coiled coil</keyword>
<evidence type="ECO:0000256" key="2">
    <source>
        <dbReference type="SAM" id="Phobius"/>
    </source>
</evidence>
<evidence type="ECO:0000313" key="3">
    <source>
        <dbReference type="EMBL" id="SVA78184.1"/>
    </source>
</evidence>
<feature type="transmembrane region" description="Helical" evidence="2">
    <location>
        <begin position="158"/>
        <end position="178"/>
    </location>
</feature>
<reference evidence="3" key="1">
    <citation type="submission" date="2018-05" db="EMBL/GenBank/DDBJ databases">
        <authorList>
            <person name="Lanie J.A."/>
            <person name="Ng W.-L."/>
            <person name="Kazmierczak K.M."/>
            <person name="Andrzejewski T.M."/>
            <person name="Davidsen T.M."/>
            <person name="Wayne K.J."/>
            <person name="Tettelin H."/>
            <person name="Glass J.I."/>
            <person name="Rusch D."/>
            <person name="Podicherti R."/>
            <person name="Tsui H.-C.T."/>
            <person name="Winkler M.E."/>
        </authorList>
    </citation>
    <scope>NUCLEOTIDE SEQUENCE</scope>
</reference>
<sequence>MNSDEQVRQAQANFKAITDIKEKLEILTEHVASRKESLEEEIEETLHESIRNARDCLEKIQENIEPKLEGIIREKLDVLKVKMDRFTEEGLDALHKEIDKQTPILTQKILEEVDGLVASKLMAARNELSQSIDQKIQVEVKKVLSNDKIEMEEKYTKLCRVCFIALGFSLIALGVILLNNL</sequence>
<proteinExistence type="predicted"/>
<feature type="coiled-coil region" evidence="1">
    <location>
        <begin position="21"/>
        <end position="48"/>
    </location>
</feature>
<dbReference type="EMBL" id="UINC01018582">
    <property type="protein sequence ID" value="SVA78184.1"/>
    <property type="molecule type" value="Genomic_DNA"/>
</dbReference>
<dbReference type="AlphaFoldDB" id="A0A381YMI3"/>
<keyword evidence="2" id="KW-0812">Transmembrane</keyword>
<accession>A0A381YMI3</accession>
<name>A0A381YMI3_9ZZZZ</name>
<protein>
    <submittedName>
        <fullName evidence="3">Uncharacterized protein</fullName>
    </submittedName>
</protein>
<organism evidence="3">
    <name type="scientific">marine metagenome</name>
    <dbReference type="NCBI Taxonomy" id="408172"/>
    <lineage>
        <taxon>unclassified sequences</taxon>
        <taxon>metagenomes</taxon>
        <taxon>ecological metagenomes</taxon>
    </lineage>
</organism>
<evidence type="ECO:0000256" key="1">
    <source>
        <dbReference type="SAM" id="Coils"/>
    </source>
</evidence>